<gene>
    <name evidence="3" type="ORF">ACFFUR_07635</name>
</gene>
<keyword evidence="2" id="KW-0560">Oxidoreductase</keyword>
<dbReference type="CDD" id="cd11731">
    <property type="entry name" value="Lin1944_like_SDR_c"/>
    <property type="match status" value="1"/>
</dbReference>
<sequence>MKILLVGGQGTIGKKIKNRLAAENEVITAGRNSGDIKADMTDPKAVEKMFEKVGKLDAVIVTAGSAPAKPLKDISYDDFMKGVQYKMMGQIHVAMTATKYLNKGGSVTLTSGILAEDPIPHGTVLSTVNSAVNGFVIGAYGDFLKLGYRLNVVSPPLVADSAPALARYFPGHTPAPMSHVVDCYIKSLKTLITGQVIKVGVN</sequence>
<keyword evidence="4" id="KW-1185">Reference proteome</keyword>
<evidence type="ECO:0000256" key="2">
    <source>
        <dbReference type="ARBA" id="ARBA00023002"/>
    </source>
</evidence>
<proteinExistence type="inferred from homology"/>
<dbReference type="Pfam" id="PF13561">
    <property type="entry name" value="adh_short_C2"/>
    <property type="match status" value="1"/>
</dbReference>
<evidence type="ECO:0000256" key="1">
    <source>
        <dbReference type="ARBA" id="ARBA00006484"/>
    </source>
</evidence>
<dbReference type="InterPro" id="IPR036291">
    <property type="entry name" value="NAD(P)-bd_dom_sf"/>
</dbReference>
<dbReference type="SUPFAM" id="SSF51735">
    <property type="entry name" value="NAD(P)-binding Rossmann-fold domains"/>
    <property type="match status" value="1"/>
</dbReference>
<comment type="similarity">
    <text evidence="1">Belongs to the short-chain dehydrogenases/reductases (SDR) family.</text>
</comment>
<dbReference type="NCBIfam" id="NF005754">
    <property type="entry name" value="PRK07578.1"/>
    <property type="match status" value="1"/>
</dbReference>
<reference evidence="3 4" key="1">
    <citation type="submission" date="2024-09" db="EMBL/GenBank/DDBJ databases">
        <authorList>
            <person name="Sun Q."/>
            <person name="Mori K."/>
        </authorList>
    </citation>
    <scope>NUCLEOTIDE SEQUENCE [LARGE SCALE GENOMIC DNA]</scope>
    <source>
        <strain evidence="3 4">CECT 7682</strain>
    </source>
</reference>
<protein>
    <submittedName>
        <fullName evidence="3">Short chain dehydrogenase</fullName>
    </submittedName>
</protein>
<evidence type="ECO:0000313" key="3">
    <source>
        <dbReference type="EMBL" id="MFB9211673.1"/>
    </source>
</evidence>
<dbReference type="Proteomes" id="UP001589654">
    <property type="component" value="Unassembled WGS sequence"/>
</dbReference>
<name>A0ABV5J4C0_9BACT</name>
<dbReference type="RefSeq" id="WP_290246306.1">
    <property type="nucleotide sequence ID" value="NZ_JAUFQT010000001.1"/>
</dbReference>
<dbReference type="InterPro" id="IPR002347">
    <property type="entry name" value="SDR_fam"/>
</dbReference>
<dbReference type="PANTHER" id="PTHR43477:SF1">
    <property type="entry name" value="DIHYDROANTICAPSIN 7-DEHYDROGENASE"/>
    <property type="match status" value="1"/>
</dbReference>
<dbReference type="PANTHER" id="PTHR43477">
    <property type="entry name" value="DIHYDROANTICAPSIN 7-DEHYDROGENASE"/>
    <property type="match status" value="1"/>
</dbReference>
<evidence type="ECO:0000313" key="4">
    <source>
        <dbReference type="Proteomes" id="UP001589654"/>
    </source>
</evidence>
<dbReference type="EMBL" id="JBHMEW010000052">
    <property type="protein sequence ID" value="MFB9211673.1"/>
    <property type="molecule type" value="Genomic_DNA"/>
</dbReference>
<comment type="caution">
    <text evidence="3">The sequence shown here is derived from an EMBL/GenBank/DDBJ whole genome shotgun (WGS) entry which is preliminary data.</text>
</comment>
<organism evidence="3 4">
    <name type="scientific">Echinicola jeungdonensis</name>
    <dbReference type="NCBI Taxonomy" id="709343"/>
    <lineage>
        <taxon>Bacteria</taxon>
        <taxon>Pseudomonadati</taxon>
        <taxon>Bacteroidota</taxon>
        <taxon>Cytophagia</taxon>
        <taxon>Cytophagales</taxon>
        <taxon>Cyclobacteriaceae</taxon>
        <taxon>Echinicola</taxon>
    </lineage>
</organism>
<accession>A0ABV5J4C0</accession>
<dbReference type="InterPro" id="IPR051122">
    <property type="entry name" value="SDR_DHRS6-like"/>
</dbReference>
<dbReference type="Gene3D" id="3.40.50.720">
    <property type="entry name" value="NAD(P)-binding Rossmann-like Domain"/>
    <property type="match status" value="1"/>
</dbReference>